<evidence type="ECO:0000313" key="2">
    <source>
        <dbReference type="Proteomes" id="UP000821865"/>
    </source>
</evidence>
<gene>
    <name evidence="1" type="ORF">HPB49_019647</name>
</gene>
<comment type="caution">
    <text evidence="1">The sequence shown here is derived from an EMBL/GenBank/DDBJ whole genome shotgun (WGS) entry which is preliminary data.</text>
</comment>
<sequence length="113" mass="12934">MVSRFRIFGRAINLLPENVDYVVMACCVLHNFLQEDPVYGSHSHENETTTGQQHAGGGVDGQVILPLQPPVGHNYSKSVAFIRDLYCEYFFAHRVLSRGSEYMLYYEHEHLSK</sequence>
<evidence type="ECO:0000313" key="1">
    <source>
        <dbReference type="EMBL" id="KAH7980849.1"/>
    </source>
</evidence>
<proteinExistence type="predicted"/>
<accession>A0ACB8E3E4</accession>
<dbReference type="EMBL" id="CM023470">
    <property type="protein sequence ID" value="KAH7980849.1"/>
    <property type="molecule type" value="Genomic_DNA"/>
</dbReference>
<keyword evidence="2" id="KW-1185">Reference proteome</keyword>
<reference evidence="1" key="1">
    <citation type="submission" date="2020-05" db="EMBL/GenBank/DDBJ databases">
        <title>Large-scale comparative analyses of tick genomes elucidate their genetic diversity and vector capacities.</title>
        <authorList>
            <person name="Jia N."/>
            <person name="Wang J."/>
            <person name="Shi W."/>
            <person name="Du L."/>
            <person name="Sun Y."/>
            <person name="Zhan W."/>
            <person name="Jiang J."/>
            <person name="Wang Q."/>
            <person name="Zhang B."/>
            <person name="Ji P."/>
            <person name="Sakyi L.B."/>
            <person name="Cui X."/>
            <person name="Yuan T."/>
            <person name="Jiang B."/>
            <person name="Yang W."/>
            <person name="Lam T.T.-Y."/>
            <person name="Chang Q."/>
            <person name="Ding S."/>
            <person name="Wang X."/>
            <person name="Zhu J."/>
            <person name="Ruan X."/>
            <person name="Zhao L."/>
            <person name="Wei J."/>
            <person name="Que T."/>
            <person name="Du C."/>
            <person name="Cheng J."/>
            <person name="Dai P."/>
            <person name="Han X."/>
            <person name="Huang E."/>
            <person name="Gao Y."/>
            <person name="Liu J."/>
            <person name="Shao H."/>
            <person name="Ye R."/>
            <person name="Li L."/>
            <person name="Wei W."/>
            <person name="Wang X."/>
            <person name="Wang C."/>
            <person name="Yang T."/>
            <person name="Huo Q."/>
            <person name="Li W."/>
            <person name="Guo W."/>
            <person name="Chen H."/>
            <person name="Zhou L."/>
            <person name="Ni X."/>
            <person name="Tian J."/>
            <person name="Zhou Y."/>
            <person name="Sheng Y."/>
            <person name="Liu T."/>
            <person name="Pan Y."/>
            <person name="Xia L."/>
            <person name="Li J."/>
            <person name="Zhao F."/>
            <person name="Cao W."/>
        </authorList>
    </citation>
    <scope>NUCLEOTIDE SEQUENCE</scope>
    <source>
        <strain evidence="1">Dsil-2018</strain>
    </source>
</reference>
<name>A0ACB8E3E4_DERSI</name>
<dbReference type="Proteomes" id="UP000821865">
    <property type="component" value="Chromosome 1"/>
</dbReference>
<organism evidence="1 2">
    <name type="scientific">Dermacentor silvarum</name>
    <name type="common">Tick</name>
    <dbReference type="NCBI Taxonomy" id="543639"/>
    <lineage>
        <taxon>Eukaryota</taxon>
        <taxon>Metazoa</taxon>
        <taxon>Ecdysozoa</taxon>
        <taxon>Arthropoda</taxon>
        <taxon>Chelicerata</taxon>
        <taxon>Arachnida</taxon>
        <taxon>Acari</taxon>
        <taxon>Parasitiformes</taxon>
        <taxon>Ixodida</taxon>
        <taxon>Ixodoidea</taxon>
        <taxon>Ixodidae</taxon>
        <taxon>Rhipicephalinae</taxon>
        <taxon>Dermacentor</taxon>
    </lineage>
</organism>
<protein>
    <submittedName>
        <fullName evidence="1">Uncharacterized protein</fullName>
    </submittedName>
</protein>